<accession>A0A9W7AEN3</accession>
<evidence type="ECO:0000256" key="1">
    <source>
        <dbReference type="SAM" id="MobiDB-lite"/>
    </source>
</evidence>
<dbReference type="Proteomes" id="UP001165082">
    <property type="component" value="Unassembled WGS sequence"/>
</dbReference>
<name>A0A9W7AEN3_9STRA</name>
<dbReference type="PANTHER" id="PTHR39474">
    <property type="entry name" value="UNNAMED PRODUCT"/>
    <property type="match status" value="1"/>
</dbReference>
<proteinExistence type="predicted"/>
<evidence type="ECO:0000313" key="3">
    <source>
        <dbReference type="Proteomes" id="UP001165082"/>
    </source>
</evidence>
<dbReference type="PANTHER" id="PTHR39474:SF1">
    <property type="entry name" value="FUNGAL SPECIFIC TRANSCRIPTION FACTOR"/>
    <property type="match status" value="1"/>
</dbReference>
<sequence>MSTSSMSSSDPSSASGGDSDTSVPLGLPSSEASVGAGGGSVPSLKVGGPSLSLEELGPIIVNKDGTTSRVTNWADMSIDEQEKTQRMIMKRNEKRLKDLKAKMERGELEGEL</sequence>
<gene>
    <name evidence="2" type="ORF">TrRE_jg6072</name>
</gene>
<keyword evidence="3" id="KW-1185">Reference proteome</keyword>
<feature type="compositionally biased region" description="Low complexity" evidence="1">
    <location>
        <begin position="1"/>
        <end position="34"/>
    </location>
</feature>
<dbReference type="AlphaFoldDB" id="A0A9W7AEN3"/>
<evidence type="ECO:0000313" key="2">
    <source>
        <dbReference type="EMBL" id="GMH69161.1"/>
    </source>
</evidence>
<organism evidence="2 3">
    <name type="scientific">Triparma retinervis</name>
    <dbReference type="NCBI Taxonomy" id="2557542"/>
    <lineage>
        <taxon>Eukaryota</taxon>
        <taxon>Sar</taxon>
        <taxon>Stramenopiles</taxon>
        <taxon>Ochrophyta</taxon>
        <taxon>Bolidophyceae</taxon>
        <taxon>Parmales</taxon>
        <taxon>Triparmaceae</taxon>
        <taxon>Triparma</taxon>
    </lineage>
</organism>
<protein>
    <submittedName>
        <fullName evidence="2">Uncharacterized protein</fullName>
    </submittedName>
</protein>
<comment type="caution">
    <text evidence="2">The sequence shown here is derived from an EMBL/GenBank/DDBJ whole genome shotgun (WGS) entry which is preliminary data.</text>
</comment>
<feature type="region of interest" description="Disordered" evidence="1">
    <location>
        <begin position="1"/>
        <end position="51"/>
    </location>
</feature>
<dbReference type="OrthoDB" id="4590138at2759"/>
<dbReference type="EMBL" id="BRXZ01001355">
    <property type="protein sequence ID" value="GMH69161.1"/>
    <property type="molecule type" value="Genomic_DNA"/>
</dbReference>
<reference evidence="2" key="1">
    <citation type="submission" date="2022-07" db="EMBL/GenBank/DDBJ databases">
        <title>Genome analysis of Parmales, a sister group of diatoms, reveals the evolutionary specialization of diatoms from phago-mixotrophs to photoautotrophs.</title>
        <authorList>
            <person name="Ban H."/>
            <person name="Sato S."/>
            <person name="Yoshikawa S."/>
            <person name="Kazumasa Y."/>
            <person name="Nakamura Y."/>
            <person name="Ichinomiya M."/>
            <person name="Saitoh K."/>
            <person name="Sato N."/>
            <person name="Blanc-Mathieu R."/>
            <person name="Endo H."/>
            <person name="Kuwata A."/>
            <person name="Ogata H."/>
        </authorList>
    </citation>
    <scope>NUCLEOTIDE SEQUENCE</scope>
</reference>